<proteinExistence type="predicted"/>
<feature type="transmembrane region" description="Helical" evidence="1">
    <location>
        <begin position="24"/>
        <end position="42"/>
    </location>
</feature>
<accession>A0ABU3DIX5</accession>
<keyword evidence="1" id="KW-1133">Transmembrane helix</keyword>
<keyword evidence="3" id="KW-1185">Reference proteome</keyword>
<dbReference type="Proteomes" id="UP001265259">
    <property type="component" value="Unassembled WGS sequence"/>
</dbReference>
<organism evidence="2 3">
    <name type="scientific">Tropicimonas omnivorans</name>
    <dbReference type="NCBI Taxonomy" id="3075590"/>
    <lineage>
        <taxon>Bacteria</taxon>
        <taxon>Pseudomonadati</taxon>
        <taxon>Pseudomonadota</taxon>
        <taxon>Alphaproteobacteria</taxon>
        <taxon>Rhodobacterales</taxon>
        <taxon>Roseobacteraceae</taxon>
        <taxon>Tropicimonas</taxon>
    </lineage>
</organism>
<protein>
    <submittedName>
        <fullName evidence="2">DUF5337 family protein</fullName>
    </submittedName>
</protein>
<comment type="caution">
    <text evidence="2">The sequence shown here is derived from an EMBL/GenBank/DDBJ whole genome shotgun (WGS) entry which is preliminary data.</text>
</comment>
<evidence type="ECO:0000313" key="2">
    <source>
        <dbReference type="EMBL" id="MDT0683679.1"/>
    </source>
</evidence>
<gene>
    <name evidence="2" type="ORF">RM543_13380</name>
</gene>
<feature type="transmembrane region" description="Helical" evidence="1">
    <location>
        <begin position="54"/>
        <end position="74"/>
    </location>
</feature>
<keyword evidence="1" id="KW-0812">Transmembrane</keyword>
<dbReference type="EMBL" id="JAVRHL010000003">
    <property type="protein sequence ID" value="MDT0683679.1"/>
    <property type="molecule type" value="Genomic_DNA"/>
</dbReference>
<dbReference type="Pfam" id="PF17272">
    <property type="entry name" value="DUF5337"/>
    <property type="match status" value="1"/>
</dbReference>
<sequence>MTEPRRKEDRSAPDGAALAKRRSAGVVIALSGLAALLAPWIVATTGLAPRYEMLFYFAALAGFVWSLAVLFQILRDRG</sequence>
<evidence type="ECO:0000313" key="3">
    <source>
        <dbReference type="Proteomes" id="UP001265259"/>
    </source>
</evidence>
<name>A0ABU3DIX5_9RHOB</name>
<evidence type="ECO:0000256" key="1">
    <source>
        <dbReference type="SAM" id="Phobius"/>
    </source>
</evidence>
<keyword evidence="1" id="KW-0472">Membrane</keyword>
<reference evidence="2 3" key="1">
    <citation type="submission" date="2023-09" db="EMBL/GenBank/DDBJ databases">
        <authorList>
            <person name="Rey-Velasco X."/>
        </authorList>
    </citation>
    <scope>NUCLEOTIDE SEQUENCE [LARGE SCALE GENOMIC DNA]</scope>
    <source>
        <strain evidence="2 3">F158</strain>
    </source>
</reference>
<dbReference type="RefSeq" id="WP_311692450.1">
    <property type="nucleotide sequence ID" value="NZ_JAVRHL010000003.1"/>
</dbReference>
<dbReference type="InterPro" id="IPR020308">
    <property type="entry name" value="Uncharacterised_Ynq1"/>
</dbReference>